<reference evidence="2" key="1">
    <citation type="journal article" date="2019" name="Int. J. Syst. Evol. Microbiol.">
        <title>The Global Catalogue of Microorganisms (GCM) 10K type strain sequencing project: providing services to taxonomists for standard genome sequencing and annotation.</title>
        <authorList>
            <consortium name="The Broad Institute Genomics Platform"/>
            <consortium name="The Broad Institute Genome Sequencing Center for Infectious Disease"/>
            <person name="Wu L."/>
            <person name="Ma J."/>
        </authorList>
    </citation>
    <scope>NUCLEOTIDE SEQUENCE [LARGE SCALE GENOMIC DNA]</scope>
    <source>
        <strain evidence="2">JCM 17925</strain>
    </source>
</reference>
<comment type="caution">
    <text evidence="1">The sequence shown here is derived from an EMBL/GenBank/DDBJ whole genome shotgun (WGS) entry which is preliminary data.</text>
</comment>
<protein>
    <submittedName>
        <fullName evidence="1">Uncharacterized protein</fullName>
    </submittedName>
</protein>
<sequence length="80" mass="8875">MSTYRLDFRVPVRKGGVTDPEPYRYSATYLDEQMYLGVGAKASLELFPERPGKKASILGAAAAENVPFARSCNAGIYVRW</sequence>
<gene>
    <name evidence="1" type="ORF">GCM10023187_46200</name>
</gene>
<dbReference type="Proteomes" id="UP001500936">
    <property type="component" value="Unassembled WGS sequence"/>
</dbReference>
<dbReference type="EMBL" id="BAABHB010000013">
    <property type="protein sequence ID" value="GAA4415586.1"/>
    <property type="molecule type" value="Genomic_DNA"/>
</dbReference>
<evidence type="ECO:0000313" key="2">
    <source>
        <dbReference type="Proteomes" id="UP001500936"/>
    </source>
</evidence>
<evidence type="ECO:0000313" key="1">
    <source>
        <dbReference type="EMBL" id="GAA4415586.1"/>
    </source>
</evidence>
<proteinExistence type="predicted"/>
<name>A0ABP8KU97_9BACT</name>
<accession>A0ABP8KU97</accession>
<keyword evidence="2" id="KW-1185">Reference proteome</keyword>
<organism evidence="1 2">
    <name type="scientific">Nibrella viscosa</name>
    <dbReference type="NCBI Taxonomy" id="1084524"/>
    <lineage>
        <taxon>Bacteria</taxon>
        <taxon>Pseudomonadati</taxon>
        <taxon>Bacteroidota</taxon>
        <taxon>Cytophagia</taxon>
        <taxon>Cytophagales</taxon>
        <taxon>Spirosomataceae</taxon>
        <taxon>Nibrella</taxon>
    </lineage>
</organism>
<dbReference type="RefSeq" id="WP_345270422.1">
    <property type="nucleotide sequence ID" value="NZ_BAABHB010000013.1"/>
</dbReference>